<dbReference type="SUPFAM" id="SSF53474">
    <property type="entry name" value="alpha/beta-Hydrolases"/>
    <property type="match status" value="1"/>
</dbReference>
<dbReference type="InterPro" id="IPR022742">
    <property type="entry name" value="Hydrolase_4"/>
</dbReference>
<dbReference type="EMBL" id="JAINZW010000004">
    <property type="protein sequence ID" value="MBZ4039814.1"/>
    <property type="molecule type" value="Genomic_DNA"/>
</dbReference>
<dbReference type="InterPro" id="IPR017208">
    <property type="entry name" value="UCP037442_abhydr"/>
</dbReference>
<evidence type="ECO:0000313" key="2">
    <source>
        <dbReference type="EMBL" id="MBZ4039814.1"/>
    </source>
</evidence>
<reference evidence="2 3" key="1">
    <citation type="submission" date="2021-09" db="EMBL/GenBank/DDBJ databases">
        <title>Lysobacter sp. 13A isolated from the river sediment.</title>
        <authorList>
            <person name="Liu H."/>
            <person name="Li S."/>
            <person name="Mao S."/>
        </authorList>
    </citation>
    <scope>NUCLEOTIDE SEQUENCE [LARGE SCALE GENOMIC DNA]</scope>
    <source>
        <strain evidence="2 3">13A</strain>
    </source>
</reference>
<feature type="domain" description="Serine aminopeptidase S33" evidence="1">
    <location>
        <begin position="28"/>
        <end position="164"/>
    </location>
</feature>
<dbReference type="PIRSF" id="PIRSF037442">
    <property type="entry name" value="UCP037442_abhydr"/>
    <property type="match status" value="1"/>
</dbReference>
<dbReference type="Gene3D" id="3.40.50.1820">
    <property type="entry name" value="alpha/beta hydrolase"/>
    <property type="match status" value="1"/>
</dbReference>
<proteinExistence type="predicted"/>
<accession>A0ABS7T7F9</accession>
<dbReference type="Pfam" id="PF12146">
    <property type="entry name" value="Hydrolase_4"/>
    <property type="match status" value="1"/>
</dbReference>
<sequence length="283" mass="30894">MSDGIEEIQVRAEDGHRFSLSVTLPRDPVATLLWLPALGVAARHYQPFAQSLARHGIATFMHEWRGHGSSSLRAGHGCDWGYRELLTVDLPASEAALRQRLPGLARVVGGHSLGGQLACCHLGLAPDAAGQLWLVASGAPYWRAFPRPLRYALPFAYRFLPWLARRFGALPGRRIGFGGQEAPGVMADWASTALTGRYAARGIEVDLERAMASAAPRVRGVVLDDDWLAPISSLDFLLAKFPNAPTQSRRMGAVHVDTEADHFAWMRTPDAIADWLCEGVERG</sequence>
<organism evidence="2 3">
    <name type="scientific">Novilysobacter selenitireducens</name>
    <dbReference type="NCBI Taxonomy" id="2872639"/>
    <lineage>
        <taxon>Bacteria</taxon>
        <taxon>Pseudomonadati</taxon>
        <taxon>Pseudomonadota</taxon>
        <taxon>Gammaproteobacteria</taxon>
        <taxon>Lysobacterales</taxon>
        <taxon>Lysobacteraceae</taxon>
        <taxon>Novilysobacter</taxon>
    </lineage>
</organism>
<name>A0ABS7T7F9_9GAMM</name>
<evidence type="ECO:0000259" key="1">
    <source>
        <dbReference type="Pfam" id="PF12146"/>
    </source>
</evidence>
<gene>
    <name evidence="2" type="ORF">K6753_09740</name>
</gene>
<keyword evidence="2" id="KW-0378">Hydrolase</keyword>
<protein>
    <submittedName>
        <fullName evidence="2">Alpha/beta fold hydrolase</fullName>
    </submittedName>
</protein>
<dbReference type="GO" id="GO:0016787">
    <property type="term" value="F:hydrolase activity"/>
    <property type="evidence" value="ECO:0007669"/>
    <property type="project" value="UniProtKB-KW"/>
</dbReference>
<evidence type="ECO:0000313" key="3">
    <source>
        <dbReference type="Proteomes" id="UP001430954"/>
    </source>
</evidence>
<dbReference type="InterPro" id="IPR029058">
    <property type="entry name" value="AB_hydrolase_fold"/>
</dbReference>
<dbReference type="Proteomes" id="UP001430954">
    <property type="component" value="Unassembled WGS sequence"/>
</dbReference>
<comment type="caution">
    <text evidence="2">The sequence shown here is derived from an EMBL/GenBank/DDBJ whole genome shotgun (WGS) entry which is preliminary data.</text>
</comment>
<keyword evidence="3" id="KW-1185">Reference proteome</keyword>